<protein>
    <submittedName>
        <fullName evidence="7">Sequence-specific DNA binding</fullName>
    </submittedName>
</protein>
<reference evidence="7 8" key="2">
    <citation type="journal article" date="2022" name="Mol. Biol. Evol.">
        <title>Comparative Genomics Reveals Insights into the Divergent Evolution of Astigmatic Mites and Household Pest Adaptations.</title>
        <authorList>
            <person name="Xiong Q."/>
            <person name="Wan A.T."/>
            <person name="Liu X."/>
            <person name="Fung C.S."/>
            <person name="Xiao X."/>
            <person name="Malainual N."/>
            <person name="Hou J."/>
            <person name="Wang L."/>
            <person name="Wang M."/>
            <person name="Yang K.Y."/>
            <person name="Cui Y."/>
            <person name="Leung E.L."/>
            <person name="Nong W."/>
            <person name="Shin S.K."/>
            <person name="Au S.W."/>
            <person name="Jeong K.Y."/>
            <person name="Chew F.T."/>
            <person name="Hui J.H."/>
            <person name="Leung T.F."/>
            <person name="Tungtrongchitr A."/>
            <person name="Zhong N."/>
            <person name="Liu Z."/>
            <person name="Tsui S.K."/>
        </authorList>
    </citation>
    <scope>NUCLEOTIDE SEQUENCE [LARGE SCALE GENOMIC DNA]</scope>
    <source>
        <strain evidence="7">Derp</strain>
    </source>
</reference>
<keyword evidence="8" id="KW-1185">Reference proteome</keyword>
<dbReference type="Gene3D" id="1.20.5.170">
    <property type="match status" value="1"/>
</dbReference>
<dbReference type="Pfam" id="PF07716">
    <property type="entry name" value="bZIP_2"/>
    <property type="match status" value="1"/>
</dbReference>
<keyword evidence="3" id="KW-0804">Transcription</keyword>
<evidence type="ECO:0000313" key="7">
    <source>
        <dbReference type="EMBL" id="KAH9420741.1"/>
    </source>
</evidence>
<dbReference type="PROSITE" id="PS00036">
    <property type="entry name" value="BZIP_BASIC"/>
    <property type="match status" value="1"/>
</dbReference>
<proteinExistence type="predicted"/>
<dbReference type="InterPro" id="IPR047106">
    <property type="entry name" value="NFIL3-like_bZIP"/>
</dbReference>
<dbReference type="SUPFAM" id="SSF57959">
    <property type="entry name" value="Leucine zipper domain"/>
    <property type="match status" value="1"/>
</dbReference>
<evidence type="ECO:0000259" key="6">
    <source>
        <dbReference type="PROSITE" id="PS50217"/>
    </source>
</evidence>
<dbReference type="InterPro" id="IPR004827">
    <property type="entry name" value="bZIP"/>
</dbReference>
<feature type="compositionally biased region" description="Low complexity" evidence="5">
    <location>
        <begin position="1"/>
        <end position="12"/>
    </location>
</feature>
<feature type="compositionally biased region" description="Polar residues" evidence="5">
    <location>
        <begin position="176"/>
        <end position="196"/>
    </location>
</feature>
<dbReference type="EMBL" id="NJHN03000047">
    <property type="protein sequence ID" value="KAH9420741.1"/>
    <property type="molecule type" value="Genomic_DNA"/>
</dbReference>
<dbReference type="InterPro" id="IPR047229">
    <property type="entry name" value="NFIL3-like"/>
</dbReference>
<keyword evidence="1" id="KW-0805">Transcription regulation</keyword>
<dbReference type="Proteomes" id="UP000887458">
    <property type="component" value="Unassembled WGS sequence"/>
</dbReference>
<organism evidence="7 8">
    <name type="scientific">Dermatophagoides pteronyssinus</name>
    <name type="common">European house dust mite</name>
    <dbReference type="NCBI Taxonomy" id="6956"/>
    <lineage>
        <taxon>Eukaryota</taxon>
        <taxon>Metazoa</taxon>
        <taxon>Ecdysozoa</taxon>
        <taxon>Arthropoda</taxon>
        <taxon>Chelicerata</taxon>
        <taxon>Arachnida</taxon>
        <taxon>Acari</taxon>
        <taxon>Acariformes</taxon>
        <taxon>Sarcoptiformes</taxon>
        <taxon>Astigmata</taxon>
        <taxon>Psoroptidia</taxon>
        <taxon>Analgoidea</taxon>
        <taxon>Pyroglyphidae</taxon>
        <taxon>Dermatophagoidinae</taxon>
        <taxon>Dermatophagoides</taxon>
    </lineage>
</organism>
<evidence type="ECO:0000256" key="1">
    <source>
        <dbReference type="ARBA" id="ARBA00023015"/>
    </source>
</evidence>
<dbReference type="SMART" id="SM00338">
    <property type="entry name" value="BRLZ"/>
    <property type="match status" value="1"/>
</dbReference>
<feature type="region of interest" description="Disordered" evidence="5">
    <location>
        <begin position="212"/>
        <end position="235"/>
    </location>
</feature>
<evidence type="ECO:0000256" key="5">
    <source>
        <dbReference type="SAM" id="MobiDB-lite"/>
    </source>
</evidence>
<evidence type="ECO:0000256" key="4">
    <source>
        <dbReference type="ARBA" id="ARBA00023242"/>
    </source>
</evidence>
<dbReference type="PANTHER" id="PTHR15284">
    <property type="entry name" value="NUCLEAR FACTOR INTERLEUKIN-3-REGULATED PROTEIN"/>
    <property type="match status" value="1"/>
</dbReference>
<dbReference type="InterPro" id="IPR046347">
    <property type="entry name" value="bZIP_sf"/>
</dbReference>
<feature type="domain" description="BZIP" evidence="6">
    <location>
        <begin position="83"/>
        <end position="135"/>
    </location>
</feature>
<dbReference type="CDD" id="cd14694">
    <property type="entry name" value="bZIP_NFIL3"/>
    <property type="match status" value="1"/>
</dbReference>
<feature type="region of interest" description="Disordered" evidence="5">
    <location>
        <begin position="1"/>
        <end position="57"/>
    </location>
</feature>
<evidence type="ECO:0000256" key="3">
    <source>
        <dbReference type="ARBA" id="ARBA00023163"/>
    </source>
</evidence>
<name>A0ABQ8JDP9_DERPT</name>
<evidence type="ECO:0000313" key="8">
    <source>
        <dbReference type="Proteomes" id="UP000887458"/>
    </source>
</evidence>
<evidence type="ECO:0000256" key="2">
    <source>
        <dbReference type="ARBA" id="ARBA00023125"/>
    </source>
</evidence>
<accession>A0ABQ8JDP9</accession>
<feature type="compositionally biased region" description="Low complexity" evidence="5">
    <location>
        <begin position="212"/>
        <end position="225"/>
    </location>
</feature>
<gene>
    <name evidence="7" type="primary">NFIL3</name>
    <name evidence="7" type="ORF">DERP_001172</name>
</gene>
<dbReference type="PANTHER" id="PTHR15284:SF0">
    <property type="entry name" value="GH23983P"/>
    <property type="match status" value="1"/>
</dbReference>
<feature type="compositionally biased region" description="Low complexity" evidence="5">
    <location>
        <begin position="309"/>
        <end position="333"/>
    </location>
</feature>
<keyword evidence="2" id="KW-0238">DNA-binding</keyword>
<sequence>MDTNRNSNNNSPEPEDSQQSTTMIDDTVTTTETSSTIPTSFSSIISSNRQRSSTNPLASVSANQILVTNSRKQREFIPDSKKDESYWDRRKRNNEAAKRSREKRRISDLVLETRVLELTRENSILKAELYAIKEKFGISQNQHFIDPDSVTLPLPENATKIRRSRLFSSIIGGNPANRSEYTSSHQGSSQSATGHNVSTSSFNYSCSLSPNSQSSSSSEVHVSTSPTYHGATANSSPPNVCPLLTGQQTNAAVLAGLTTPILPVLAACSSNKTTLPFKLRHKAQGNCSSNNVNSIVSQIRNQESSNIAAQNVDSDASSDSSSVAQLSSSAESNGLFGDHHRDSAGSPDSFLKTERFKSELQRLASEVASIKNVVLNAVTSGSDIGGHASNIGKSNNERRLRYHQNQRPAEKCNSVPEIERYYRMIAMMDKLNEPPAHLVVDYSDTEATFHPS</sequence>
<reference evidence="7 8" key="1">
    <citation type="journal article" date="2018" name="J. Allergy Clin. Immunol.">
        <title>High-quality assembly of Dermatophagoides pteronyssinus genome and transcriptome reveals a wide range of novel allergens.</title>
        <authorList>
            <person name="Liu X.Y."/>
            <person name="Yang K.Y."/>
            <person name="Wang M.Q."/>
            <person name="Kwok J.S."/>
            <person name="Zeng X."/>
            <person name="Yang Z."/>
            <person name="Xiao X.J."/>
            <person name="Lau C.P."/>
            <person name="Li Y."/>
            <person name="Huang Z.M."/>
            <person name="Ba J.G."/>
            <person name="Yim A.K."/>
            <person name="Ouyang C.Y."/>
            <person name="Ngai S.M."/>
            <person name="Chan T.F."/>
            <person name="Leung E.L."/>
            <person name="Liu L."/>
            <person name="Liu Z.G."/>
            <person name="Tsui S.K."/>
        </authorList>
    </citation>
    <scope>NUCLEOTIDE SEQUENCE [LARGE SCALE GENOMIC DNA]</scope>
    <source>
        <strain evidence="7">Derp</strain>
    </source>
</reference>
<feature type="compositionally biased region" description="Low complexity" evidence="5">
    <location>
        <begin position="20"/>
        <end position="54"/>
    </location>
</feature>
<feature type="region of interest" description="Disordered" evidence="5">
    <location>
        <begin position="309"/>
        <end position="349"/>
    </location>
</feature>
<feature type="region of interest" description="Disordered" evidence="5">
    <location>
        <begin position="175"/>
        <end position="196"/>
    </location>
</feature>
<keyword evidence="4" id="KW-0539">Nucleus</keyword>
<dbReference type="PROSITE" id="PS50217">
    <property type="entry name" value="BZIP"/>
    <property type="match status" value="1"/>
</dbReference>
<comment type="caution">
    <text evidence="7">The sequence shown here is derived from an EMBL/GenBank/DDBJ whole genome shotgun (WGS) entry which is preliminary data.</text>
</comment>